<reference evidence="2 3" key="1">
    <citation type="submission" date="2021-01" db="EMBL/GenBank/DDBJ databases">
        <title>Diatom-associated Roseobacters Show Island Model of Population Structure.</title>
        <authorList>
            <person name="Qu L."/>
            <person name="Feng X."/>
            <person name="Chen Y."/>
            <person name="Li L."/>
            <person name="Wang X."/>
            <person name="Hu Z."/>
            <person name="Wang H."/>
            <person name="Luo H."/>
        </authorList>
    </citation>
    <scope>NUCLEOTIDE SEQUENCE [LARGE SCALE GENOMIC DNA]</scope>
    <source>
        <strain evidence="2 3">TR60-84</strain>
    </source>
</reference>
<dbReference type="Proteomes" id="UP000732193">
    <property type="component" value="Unassembled WGS sequence"/>
</dbReference>
<protein>
    <recommendedName>
        <fullName evidence="4">YHS domain protein</fullName>
    </recommendedName>
</protein>
<keyword evidence="3" id="KW-1185">Reference proteome</keyword>
<sequence>MTPFTRRAFILSAASLCLVPPALAAQKRVSTGADGVALQGYDTRAYWDDAMARKGSDTHQVDWNGVPWHFSTKAEAEIFAASPARFAPQFGGFCTRAMSFKKVVDGDPEVWRIFEGKLYLFAQPKGGKAFDKSATPMIAKAQAHWDSLG</sequence>
<dbReference type="AlphaFoldDB" id="A0AAE2VV46"/>
<name>A0AAE2VV46_9RHOB</name>
<comment type="caution">
    <text evidence="2">The sequence shown here is derived from an EMBL/GenBank/DDBJ whole genome shotgun (WGS) entry which is preliminary data.</text>
</comment>
<dbReference type="EMBL" id="JAFBRM010000001">
    <property type="protein sequence ID" value="MBM1712040.1"/>
    <property type="molecule type" value="Genomic_DNA"/>
</dbReference>
<evidence type="ECO:0000313" key="2">
    <source>
        <dbReference type="EMBL" id="MBM1712040.1"/>
    </source>
</evidence>
<keyword evidence="1" id="KW-0732">Signal</keyword>
<evidence type="ECO:0008006" key="4">
    <source>
        <dbReference type="Google" id="ProtNLM"/>
    </source>
</evidence>
<feature type="signal peptide" evidence="1">
    <location>
        <begin position="1"/>
        <end position="24"/>
    </location>
</feature>
<gene>
    <name evidence="2" type="ORF">JQV55_00525</name>
</gene>
<evidence type="ECO:0000256" key="1">
    <source>
        <dbReference type="SAM" id="SignalP"/>
    </source>
</evidence>
<feature type="chain" id="PRO_5042228203" description="YHS domain protein" evidence="1">
    <location>
        <begin position="25"/>
        <end position="149"/>
    </location>
</feature>
<organism evidence="2 3">
    <name type="scientific">Sulfitobacter geojensis</name>
    <dbReference type="NCBI Taxonomy" id="1342299"/>
    <lineage>
        <taxon>Bacteria</taxon>
        <taxon>Pseudomonadati</taxon>
        <taxon>Pseudomonadota</taxon>
        <taxon>Alphaproteobacteria</taxon>
        <taxon>Rhodobacterales</taxon>
        <taxon>Roseobacteraceae</taxon>
        <taxon>Sulfitobacter</taxon>
    </lineage>
</organism>
<dbReference type="RefSeq" id="WP_203240904.1">
    <property type="nucleotide sequence ID" value="NZ_JAFBRH010000001.1"/>
</dbReference>
<evidence type="ECO:0000313" key="3">
    <source>
        <dbReference type="Proteomes" id="UP000732193"/>
    </source>
</evidence>
<proteinExistence type="predicted"/>
<accession>A0AAE2VV46</accession>
<dbReference type="NCBIfam" id="NF041384">
    <property type="entry name" value="YHS_seleno_dom"/>
    <property type="match status" value="1"/>
</dbReference>